<dbReference type="AlphaFoldDB" id="W4K3M3"/>
<keyword evidence="3" id="KW-1185">Reference proteome</keyword>
<dbReference type="KEGG" id="hir:HETIRDRAFT_101565"/>
<sequence length="195" mass="20828">MSFSSRAARTASNVHWERRAPVSHSVALPGGSSGRRVKATGVSAIEEMPVKVRVQPEQEGSSAKVWAALALMVNKPSNTQQTARETQAVTLRGGRAACIARRAPRRTSDTSTDLLGAQPARSPALDQPNTPRLSTPSLQTQPNTPTDRTQAKPARLAAPARCASPDRRSRASEIPVQARTPVPRVVCARAGIWSI</sequence>
<feature type="region of interest" description="Disordered" evidence="1">
    <location>
        <begin position="100"/>
        <end position="176"/>
    </location>
</feature>
<evidence type="ECO:0000313" key="2">
    <source>
        <dbReference type="EMBL" id="ETW80407.1"/>
    </source>
</evidence>
<gene>
    <name evidence="2" type="ORF">HETIRDRAFT_101565</name>
</gene>
<evidence type="ECO:0000256" key="1">
    <source>
        <dbReference type="SAM" id="MobiDB-lite"/>
    </source>
</evidence>
<dbReference type="RefSeq" id="XP_009547164.1">
    <property type="nucleotide sequence ID" value="XM_009548869.1"/>
</dbReference>
<dbReference type="Proteomes" id="UP000030671">
    <property type="component" value="Unassembled WGS sequence"/>
</dbReference>
<reference evidence="2 3" key="1">
    <citation type="journal article" date="2012" name="New Phytol.">
        <title>Insight into trade-off between wood decay and parasitism from the genome of a fungal forest pathogen.</title>
        <authorList>
            <person name="Olson A."/>
            <person name="Aerts A."/>
            <person name="Asiegbu F."/>
            <person name="Belbahri L."/>
            <person name="Bouzid O."/>
            <person name="Broberg A."/>
            <person name="Canback B."/>
            <person name="Coutinho P.M."/>
            <person name="Cullen D."/>
            <person name="Dalman K."/>
            <person name="Deflorio G."/>
            <person name="van Diepen L.T."/>
            <person name="Dunand C."/>
            <person name="Duplessis S."/>
            <person name="Durling M."/>
            <person name="Gonthier P."/>
            <person name="Grimwood J."/>
            <person name="Fossdal C.G."/>
            <person name="Hansson D."/>
            <person name="Henrissat B."/>
            <person name="Hietala A."/>
            <person name="Himmelstrand K."/>
            <person name="Hoffmeister D."/>
            <person name="Hogberg N."/>
            <person name="James T.Y."/>
            <person name="Karlsson M."/>
            <person name="Kohler A."/>
            <person name="Kues U."/>
            <person name="Lee Y.H."/>
            <person name="Lin Y.C."/>
            <person name="Lind M."/>
            <person name="Lindquist E."/>
            <person name="Lombard V."/>
            <person name="Lucas S."/>
            <person name="Lunden K."/>
            <person name="Morin E."/>
            <person name="Murat C."/>
            <person name="Park J."/>
            <person name="Raffaello T."/>
            <person name="Rouze P."/>
            <person name="Salamov A."/>
            <person name="Schmutz J."/>
            <person name="Solheim H."/>
            <person name="Stahlberg J."/>
            <person name="Velez H."/>
            <person name="de Vries R.P."/>
            <person name="Wiebenga A."/>
            <person name="Woodward S."/>
            <person name="Yakovlev I."/>
            <person name="Garbelotto M."/>
            <person name="Martin F."/>
            <person name="Grigoriev I.V."/>
            <person name="Stenlid J."/>
        </authorList>
    </citation>
    <scope>NUCLEOTIDE SEQUENCE [LARGE SCALE GENOMIC DNA]</scope>
    <source>
        <strain evidence="2 3">TC 32-1</strain>
    </source>
</reference>
<accession>W4K3M3</accession>
<organism evidence="2 3">
    <name type="scientific">Heterobasidion irregulare (strain TC 32-1)</name>
    <dbReference type="NCBI Taxonomy" id="747525"/>
    <lineage>
        <taxon>Eukaryota</taxon>
        <taxon>Fungi</taxon>
        <taxon>Dikarya</taxon>
        <taxon>Basidiomycota</taxon>
        <taxon>Agaricomycotina</taxon>
        <taxon>Agaricomycetes</taxon>
        <taxon>Russulales</taxon>
        <taxon>Bondarzewiaceae</taxon>
        <taxon>Heterobasidion</taxon>
        <taxon>Heterobasidion annosum species complex</taxon>
    </lineage>
</organism>
<name>W4K3M3_HETIT</name>
<dbReference type="InParanoid" id="W4K3M3"/>
<dbReference type="EMBL" id="KI925459">
    <property type="protein sequence ID" value="ETW80407.1"/>
    <property type="molecule type" value="Genomic_DNA"/>
</dbReference>
<evidence type="ECO:0000313" key="3">
    <source>
        <dbReference type="Proteomes" id="UP000030671"/>
    </source>
</evidence>
<protein>
    <submittedName>
        <fullName evidence="2">Uncharacterized protein</fullName>
    </submittedName>
</protein>
<feature type="compositionally biased region" description="Polar residues" evidence="1">
    <location>
        <begin position="127"/>
        <end position="148"/>
    </location>
</feature>
<dbReference type="HOGENOM" id="CLU_1396491_0_0_1"/>
<dbReference type="GeneID" id="20665780"/>
<proteinExistence type="predicted"/>